<dbReference type="Pfam" id="PF00561">
    <property type="entry name" value="Abhydrolase_1"/>
    <property type="match status" value="1"/>
</dbReference>
<dbReference type="Gene3D" id="3.40.50.1820">
    <property type="entry name" value="alpha/beta hydrolase"/>
    <property type="match status" value="1"/>
</dbReference>
<dbReference type="SUPFAM" id="SSF53474">
    <property type="entry name" value="alpha/beta-Hydrolases"/>
    <property type="match status" value="1"/>
</dbReference>
<dbReference type="EMBL" id="JAFIWB010000004">
    <property type="protein sequence ID" value="MBN6101734.1"/>
    <property type="molecule type" value="Genomic_DNA"/>
</dbReference>
<dbReference type="PANTHER" id="PTHR43798:SF33">
    <property type="entry name" value="HYDROLASE, PUTATIVE (AFU_ORTHOLOGUE AFUA_2G14860)-RELATED"/>
    <property type="match status" value="1"/>
</dbReference>
<dbReference type="GO" id="GO:0016787">
    <property type="term" value="F:hydrolase activity"/>
    <property type="evidence" value="ECO:0007669"/>
    <property type="project" value="UniProtKB-KW"/>
</dbReference>
<dbReference type="RefSeq" id="WP_206229132.1">
    <property type="nucleotide sequence ID" value="NZ_JAFIWB010000004.1"/>
</dbReference>
<proteinExistence type="predicted"/>
<organism evidence="3 4">
    <name type="scientific">Xanthomonas bonasiae</name>
    <dbReference type="NCBI Taxonomy" id="2810351"/>
    <lineage>
        <taxon>Bacteria</taxon>
        <taxon>Pseudomonadati</taxon>
        <taxon>Pseudomonadota</taxon>
        <taxon>Gammaproteobacteria</taxon>
        <taxon>Lysobacterales</taxon>
        <taxon>Lysobacteraceae</taxon>
        <taxon>Xanthomonas</taxon>
    </lineage>
</organism>
<feature type="chain" id="PRO_5045958993" evidence="1">
    <location>
        <begin position="22"/>
        <end position="344"/>
    </location>
</feature>
<sequence>MRRHTLLAALAAALLLPPCHAATPAPRYGAQLEGFDYPYPVARYDFASQRQPLQMAYLDVAPSGTPNGRTVVLLHGKNFCAATWESAIAALVAAGYRVIAPDQIGFCKSSKPQAYQFSFAQLAANTHALLQHAGVTRAVFVGHSMGGMLAAHYALQYPQDVSRLLLVNPIGLEDWKAAGVPWRSVDDWYAKELKTDAASIKQYQQSVYYGGQWKPEYDRWVTMQAGLYAGPGHARVAWNQALTSDMVFNQPVVQQFAQLRVPTTLFIGQRDRTAIGKDLAPPALARTLGDYPALGKRAAAAIPGATLVEFADLGHSPQVEAPQRFNAALLQALAAPSAAPSTAP</sequence>
<feature type="signal peptide" evidence="1">
    <location>
        <begin position="1"/>
        <end position="21"/>
    </location>
</feature>
<keyword evidence="3" id="KW-0378">Hydrolase</keyword>
<evidence type="ECO:0000256" key="1">
    <source>
        <dbReference type="SAM" id="SignalP"/>
    </source>
</evidence>
<keyword evidence="1" id="KW-0732">Signal</keyword>
<accession>A0ABS3AZD8</accession>
<dbReference type="Proteomes" id="UP000695802">
    <property type="component" value="Unassembled WGS sequence"/>
</dbReference>
<dbReference type="InterPro" id="IPR050266">
    <property type="entry name" value="AB_hydrolase_sf"/>
</dbReference>
<evidence type="ECO:0000313" key="4">
    <source>
        <dbReference type="Proteomes" id="UP000695802"/>
    </source>
</evidence>
<protein>
    <submittedName>
        <fullName evidence="3">Alpha/beta hydrolase</fullName>
    </submittedName>
</protein>
<keyword evidence="4" id="KW-1185">Reference proteome</keyword>
<reference evidence="3 4" key="1">
    <citation type="submission" date="2021-02" db="EMBL/GenBank/DDBJ databases">
        <title>Taxonomically Unique Crown Gall-Associated Xanthomonas Stains Have Deficiency in Virulence Repertories.</title>
        <authorList>
            <person name="Mafakheri H."/>
            <person name="Taghavi S.M."/>
            <person name="Dimkic I."/>
            <person name="Nemanja K."/>
            <person name="Osdaghi E."/>
        </authorList>
    </citation>
    <scope>NUCLEOTIDE SEQUENCE [LARGE SCALE GENOMIC DNA]</scope>
    <source>
        <strain evidence="3 4">FX4</strain>
    </source>
</reference>
<evidence type="ECO:0000313" key="3">
    <source>
        <dbReference type="EMBL" id="MBN6101734.1"/>
    </source>
</evidence>
<gene>
    <name evidence="3" type="ORF">JR064_06095</name>
</gene>
<evidence type="ECO:0000259" key="2">
    <source>
        <dbReference type="Pfam" id="PF00561"/>
    </source>
</evidence>
<name>A0ABS3AZD8_9XANT</name>
<dbReference type="PANTHER" id="PTHR43798">
    <property type="entry name" value="MONOACYLGLYCEROL LIPASE"/>
    <property type="match status" value="1"/>
</dbReference>
<dbReference type="InterPro" id="IPR000073">
    <property type="entry name" value="AB_hydrolase_1"/>
</dbReference>
<dbReference type="PRINTS" id="PR00111">
    <property type="entry name" value="ABHYDROLASE"/>
</dbReference>
<comment type="caution">
    <text evidence="3">The sequence shown here is derived from an EMBL/GenBank/DDBJ whole genome shotgun (WGS) entry which is preliminary data.</text>
</comment>
<dbReference type="InterPro" id="IPR029058">
    <property type="entry name" value="AB_hydrolase_fold"/>
</dbReference>
<feature type="domain" description="AB hydrolase-1" evidence="2">
    <location>
        <begin position="70"/>
        <end position="213"/>
    </location>
</feature>